<dbReference type="AlphaFoldDB" id="A0A8J3QBV6"/>
<dbReference type="Gene3D" id="1.10.101.10">
    <property type="entry name" value="PGBD-like superfamily/PGBD"/>
    <property type="match status" value="1"/>
</dbReference>
<protein>
    <recommendedName>
        <fullName evidence="2">Peptidoglycan binding-like domain-containing protein</fullName>
    </recommendedName>
</protein>
<comment type="caution">
    <text evidence="3">The sequence shown here is derived from an EMBL/GenBank/DDBJ whole genome shotgun (WGS) entry which is preliminary data.</text>
</comment>
<organism evidence="3 4">
    <name type="scientific">Rhizocola hellebori</name>
    <dbReference type="NCBI Taxonomy" id="1392758"/>
    <lineage>
        <taxon>Bacteria</taxon>
        <taxon>Bacillati</taxon>
        <taxon>Actinomycetota</taxon>
        <taxon>Actinomycetes</taxon>
        <taxon>Micromonosporales</taxon>
        <taxon>Micromonosporaceae</taxon>
        <taxon>Rhizocola</taxon>
    </lineage>
</organism>
<dbReference type="Proteomes" id="UP000612899">
    <property type="component" value="Unassembled WGS sequence"/>
</dbReference>
<evidence type="ECO:0000256" key="1">
    <source>
        <dbReference type="SAM" id="SignalP"/>
    </source>
</evidence>
<evidence type="ECO:0000313" key="4">
    <source>
        <dbReference type="Proteomes" id="UP000612899"/>
    </source>
</evidence>
<dbReference type="InterPro" id="IPR002477">
    <property type="entry name" value="Peptidoglycan-bd-like"/>
</dbReference>
<keyword evidence="1" id="KW-0732">Signal</keyword>
<proteinExistence type="predicted"/>
<feature type="signal peptide" evidence="1">
    <location>
        <begin position="1"/>
        <end position="23"/>
    </location>
</feature>
<feature type="chain" id="PRO_5035298703" description="Peptidoglycan binding-like domain-containing protein" evidence="1">
    <location>
        <begin position="24"/>
        <end position="148"/>
    </location>
</feature>
<gene>
    <name evidence="3" type="ORF">Rhe02_59710</name>
</gene>
<dbReference type="SUPFAM" id="SSF47090">
    <property type="entry name" value="PGBD-like"/>
    <property type="match status" value="1"/>
</dbReference>
<accession>A0A8J3QBV6</accession>
<dbReference type="Pfam" id="PF01471">
    <property type="entry name" value="PG_binding_1"/>
    <property type="match status" value="1"/>
</dbReference>
<dbReference type="InterPro" id="IPR036366">
    <property type="entry name" value="PGBDSf"/>
</dbReference>
<keyword evidence="4" id="KW-1185">Reference proteome</keyword>
<reference evidence="3" key="1">
    <citation type="submission" date="2021-01" db="EMBL/GenBank/DDBJ databases">
        <title>Whole genome shotgun sequence of Rhizocola hellebori NBRC 109834.</title>
        <authorList>
            <person name="Komaki H."/>
            <person name="Tamura T."/>
        </authorList>
    </citation>
    <scope>NUCLEOTIDE SEQUENCE</scope>
    <source>
        <strain evidence="3">NBRC 109834</strain>
    </source>
</reference>
<dbReference type="EMBL" id="BONY01000041">
    <property type="protein sequence ID" value="GIH07904.1"/>
    <property type="molecule type" value="Genomic_DNA"/>
</dbReference>
<sequence length="148" mass="15298">MSAAAAILVGVVATLTFASPAAAAGTCYTTTTLPDYTIPMFTVTVPSAGSTAASTTCYMALGANSNAVKRLQTTLNRCYGQALVVDGDFGTKTKAALKVAQGMNWLLTVDGEYGPKTRDGITWDNGINATTGRWDCAWVDGPGGLQHP</sequence>
<evidence type="ECO:0000259" key="2">
    <source>
        <dbReference type="Pfam" id="PF01471"/>
    </source>
</evidence>
<name>A0A8J3QBV6_9ACTN</name>
<evidence type="ECO:0000313" key="3">
    <source>
        <dbReference type="EMBL" id="GIH07904.1"/>
    </source>
</evidence>
<feature type="domain" description="Peptidoglycan binding-like" evidence="2">
    <location>
        <begin position="65"/>
        <end position="119"/>
    </location>
</feature>
<dbReference type="InterPro" id="IPR036365">
    <property type="entry name" value="PGBD-like_sf"/>
</dbReference>